<evidence type="ECO:0000256" key="1">
    <source>
        <dbReference type="SAM" id="MobiDB-lite"/>
    </source>
</evidence>
<dbReference type="InterPro" id="IPR012674">
    <property type="entry name" value="Calycin"/>
</dbReference>
<dbReference type="EMBL" id="LSRX01001128">
    <property type="protein sequence ID" value="OLP83260.1"/>
    <property type="molecule type" value="Genomic_DNA"/>
</dbReference>
<dbReference type="GO" id="GO:0003676">
    <property type="term" value="F:nucleic acid binding"/>
    <property type="evidence" value="ECO:0007669"/>
    <property type="project" value="InterPro"/>
</dbReference>
<dbReference type="OrthoDB" id="422005at2759"/>
<proteinExistence type="predicted"/>
<feature type="region of interest" description="Disordered" evidence="1">
    <location>
        <begin position="289"/>
        <end position="323"/>
    </location>
</feature>
<feature type="compositionally biased region" description="Low complexity" evidence="1">
    <location>
        <begin position="523"/>
        <end position="536"/>
    </location>
</feature>
<dbReference type="SUPFAM" id="SSF50814">
    <property type="entry name" value="Lipocalins"/>
    <property type="match status" value="1"/>
</dbReference>
<keyword evidence="3" id="KW-1185">Reference proteome</keyword>
<dbReference type="Proteomes" id="UP000186817">
    <property type="component" value="Unassembled WGS sequence"/>
</dbReference>
<evidence type="ECO:0000313" key="2">
    <source>
        <dbReference type="EMBL" id="OLP83260.1"/>
    </source>
</evidence>
<feature type="region of interest" description="Disordered" evidence="1">
    <location>
        <begin position="426"/>
        <end position="450"/>
    </location>
</feature>
<dbReference type="InterPro" id="IPR011129">
    <property type="entry name" value="CSD"/>
</dbReference>
<gene>
    <name evidence="2" type="ORF">AK812_SmicGene35990</name>
</gene>
<feature type="region of interest" description="Disordered" evidence="1">
    <location>
        <begin position="519"/>
        <end position="557"/>
    </location>
</feature>
<dbReference type="SUPFAM" id="SSF50249">
    <property type="entry name" value="Nucleic acid-binding proteins"/>
    <property type="match status" value="1"/>
</dbReference>
<dbReference type="AlphaFoldDB" id="A0A1Q9CK01"/>
<dbReference type="PANTHER" id="PTHR46565:SF20">
    <property type="entry name" value="COLD SHOCK DOMAIN-CONTAINING PROTEIN 4"/>
    <property type="match status" value="1"/>
</dbReference>
<accession>A0A1Q9CK01</accession>
<reference evidence="2 3" key="1">
    <citation type="submission" date="2016-02" db="EMBL/GenBank/DDBJ databases">
        <title>Genome analysis of coral dinoflagellate symbionts highlights evolutionary adaptations to a symbiotic lifestyle.</title>
        <authorList>
            <person name="Aranda M."/>
            <person name="Li Y."/>
            <person name="Liew Y.J."/>
            <person name="Baumgarten S."/>
            <person name="Simakov O."/>
            <person name="Wilson M."/>
            <person name="Piel J."/>
            <person name="Ashoor H."/>
            <person name="Bougouffa S."/>
            <person name="Bajic V.B."/>
            <person name="Ryu T."/>
            <person name="Ravasi T."/>
            <person name="Bayer T."/>
            <person name="Micklem G."/>
            <person name="Kim H."/>
            <person name="Bhak J."/>
            <person name="Lajeunesse T.C."/>
            <person name="Voolstra C.R."/>
        </authorList>
    </citation>
    <scope>NUCLEOTIDE SEQUENCE [LARGE SCALE GENOMIC DNA]</scope>
    <source>
        <strain evidence="2 3">CCMP2467</strain>
    </source>
</reference>
<protein>
    <submittedName>
        <fullName evidence="2">Uncharacterized protein</fullName>
    </submittedName>
</protein>
<organism evidence="2 3">
    <name type="scientific">Symbiodinium microadriaticum</name>
    <name type="common">Dinoflagellate</name>
    <name type="synonym">Zooxanthella microadriatica</name>
    <dbReference type="NCBI Taxonomy" id="2951"/>
    <lineage>
        <taxon>Eukaryota</taxon>
        <taxon>Sar</taxon>
        <taxon>Alveolata</taxon>
        <taxon>Dinophyceae</taxon>
        <taxon>Suessiales</taxon>
        <taxon>Symbiodiniaceae</taxon>
        <taxon>Symbiodinium</taxon>
    </lineage>
</organism>
<comment type="caution">
    <text evidence="2">The sequence shown here is derived from an EMBL/GenBank/DDBJ whole genome shotgun (WGS) entry which is preliminary data.</text>
</comment>
<dbReference type="InterPro" id="IPR002059">
    <property type="entry name" value="CSP_DNA-bd"/>
</dbReference>
<dbReference type="SMART" id="SM00357">
    <property type="entry name" value="CSP"/>
    <property type="match status" value="1"/>
</dbReference>
<feature type="compositionally biased region" description="Basic and acidic residues" evidence="1">
    <location>
        <begin position="434"/>
        <end position="450"/>
    </location>
</feature>
<dbReference type="Gene3D" id="2.40.50.140">
    <property type="entry name" value="Nucleic acid-binding proteins"/>
    <property type="match status" value="2"/>
</dbReference>
<dbReference type="Pfam" id="PF00313">
    <property type="entry name" value="CSD"/>
    <property type="match status" value="1"/>
</dbReference>
<dbReference type="Gene3D" id="2.40.128.20">
    <property type="match status" value="1"/>
</dbReference>
<dbReference type="PROSITE" id="PS51857">
    <property type="entry name" value="CSD_2"/>
    <property type="match status" value="1"/>
</dbReference>
<name>A0A1Q9CK01_SYMMI</name>
<evidence type="ECO:0000313" key="3">
    <source>
        <dbReference type="Proteomes" id="UP000186817"/>
    </source>
</evidence>
<dbReference type="PANTHER" id="PTHR46565">
    <property type="entry name" value="COLD SHOCK DOMAIN PROTEIN 2"/>
    <property type="match status" value="1"/>
</dbReference>
<dbReference type="InterPro" id="IPR012340">
    <property type="entry name" value="NA-bd_OB-fold"/>
</dbReference>
<sequence>MQTLSIAHETFADSMVRSLSIAAMETAPRASMGTPPVENPIDPRGGLPWYYLLETPKGTLQCPKYEDVRSPTLPAFNVDKYVGVWYELAFHDITQCNGCGCTRFNMTRHGNVIEDMFTVTCPWPWKKGVDGPWLPGYNANGNRRMNMWTCNMTMYYKPAEPGVMLETGFGQEFDNMVLEIWSDPEIAAETGYEYTRAIQFQCLGSEQDGITFTGINFLSRVPIVKSSMLQEMFNRARALGLEPYGSNDMHVVEHATLGADIRRAPMRHGWESVQSGLFLYSQAISELRSDQKPPRPMPLATQHVAGSDKPSPPAGAGLASRPRGPLGRQPPAIILQGIAAAGISTDGGRAKLEGEIKSFYAERGFGFISCQKVFEMMRCDVYFTLNEVFDVEASQVEERVRKGVKCSFFFTLNKDSRPQARVVRLQQGAEDDDRSSSRNPKFDKSDAEDQKYSGRIKSFNASKGYGFISCDETHARFNRDVFLHHSQLNGLKAGDEVHFRIFVDRTKADAQAKALDVQAVNGSSPATPAPANASEATVNEPKVPTVPTVSNADKVDGTNPMASPTTHTMTELADRFVSGVTKPIEPVANVPVQQKAPSPSETGWTRYVTEEAEYWWHCCNTEEWFMENEPGQWAEFVDTATSKKYWFHPDGRCFWSED</sequence>